<dbReference type="Pfam" id="PF11377">
    <property type="entry name" value="DUF3180"/>
    <property type="match status" value="1"/>
</dbReference>
<feature type="transmembrane region" description="Helical" evidence="1">
    <location>
        <begin position="7"/>
        <end position="27"/>
    </location>
</feature>
<dbReference type="STRING" id="995034.SAMN05216219_1828"/>
<keyword evidence="1" id="KW-1133">Transmembrane helix</keyword>
<keyword evidence="3" id="KW-1185">Reference proteome</keyword>
<organism evidence="2 3">
    <name type="scientific">Mycetocola miduiensis</name>
    <dbReference type="NCBI Taxonomy" id="995034"/>
    <lineage>
        <taxon>Bacteria</taxon>
        <taxon>Bacillati</taxon>
        <taxon>Actinomycetota</taxon>
        <taxon>Actinomycetes</taxon>
        <taxon>Micrococcales</taxon>
        <taxon>Microbacteriaceae</taxon>
        <taxon>Mycetocola</taxon>
    </lineage>
</organism>
<gene>
    <name evidence="2" type="ORF">SAMN05216219_1828</name>
</gene>
<keyword evidence="1" id="KW-0472">Membrane</keyword>
<dbReference type="EMBL" id="FOVM01000004">
    <property type="protein sequence ID" value="SFN71344.1"/>
    <property type="molecule type" value="Genomic_DNA"/>
</dbReference>
<protein>
    <recommendedName>
        <fullName evidence="4">DUF3180 domain-containing protein</fullName>
    </recommendedName>
</protein>
<evidence type="ECO:0008006" key="4">
    <source>
        <dbReference type="Google" id="ProtNLM"/>
    </source>
</evidence>
<dbReference type="InterPro" id="IPR021517">
    <property type="entry name" value="DUF3180"/>
</dbReference>
<accession>A0A1I5B9E5</accession>
<proteinExistence type="predicted"/>
<feature type="transmembrane region" description="Helical" evidence="1">
    <location>
        <begin position="116"/>
        <end position="136"/>
    </location>
</feature>
<evidence type="ECO:0000256" key="1">
    <source>
        <dbReference type="SAM" id="Phobius"/>
    </source>
</evidence>
<evidence type="ECO:0000313" key="2">
    <source>
        <dbReference type="EMBL" id="SFN71344.1"/>
    </source>
</evidence>
<evidence type="ECO:0000313" key="3">
    <source>
        <dbReference type="Proteomes" id="UP000198867"/>
    </source>
</evidence>
<sequence>MNRTHATPLIGLAALGFVGGFLLEYGLEAYGRPLLVPPLTMPFTLLVVAAIVVGVAIPIRRAVTGKRNARIDPFRATRIVVLAKASSLVGALLTGASLGAVMYFTTRPVLPAIGSMWLAIASCVGAAVLTTAGLIAEHLCTLPKDEDDDAPGSPRDS</sequence>
<dbReference type="AlphaFoldDB" id="A0A1I5B9E5"/>
<feature type="transmembrane region" description="Helical" evidence="1">
    <location>
        <begin position="79"/>
        <end position="104"/>
    </location>
</feature>
<name>A0A1I5B9E5_9MICO</name>
<dbReference type="Proteomes" id="UP000198867">
    <property type="component" value="Unassembled WGS sequence"/>
</dbReference>
<feature type="transmembrane region" description="Helical" evidence="1">
    <location>
        <begin position="39"/>
        <end position="59"/>
    </location>
</feature>
<reference evidence="3" key="1">
    <citation type="submission" date="2016-10" db="EMBL/GenBank/DDBJ databases">
        <authorList>
            <person name="Varghese N."/>
            <person name="Submissions S."/>
        </authorList>
    </citation>
    <scope>NUCLEOTIDE SEQUENCE [LARGE SCALE GENOMIC DNA]</scope>
    <source>
        <strain evidence="3">CGMCC 1.11101</strain>
    </source>
</reference>
<dbReference type="RefSeq" id="WP_090710708.1">
    <property type="nucleotide sequence ID" value="NZ_FOVM01000004.1"/>
</dbReference>
<keyword evidence="1" id="KW-0812">Transmembrane</keyword>
<dbReference type="OrthoDB" id="5125751at2"/>